<dbReference type="InterPro" id="IPR035952">
    <property type="entry name" value="Rhomboid-like_sf"/>
</dbReference>
<name>A0ABS8G5H1_9ALTE</name>
<dbReference type="InterPro" id="IPR023826">
    <property type="entry name" value="Rhom-like_SP_proteobac"/>
</dbReference>
<evidence type="ECO:0000256" key="1">
    <source>
        <dbReference type="ARBA" id="ARBA00004141"/>
    </source>
</evidence>
<keyword evidence="2 5" id="KW-0812">Transmembrane</keyword>
<dbReference type="NCBIfam" id="TIGR03902">
    <property type="entry name" value="rhom_GG_sort"/>
    <property type="match status" value="1"/>
</dbReference>
<accession>A0ABS8G5H1</accession>
<comment type="caution">
    <text evidence="7">The sequence shown here is derived from an EMBL/GenBank/DDBJ whole genome shotgun (WGS) entry which is preliminary data.</text>
</comment>
<sequence>MTFRALAGPVFITLLAIAAALSPASLYDTLAYDRYAVQGFELWRMLTANLLHTNTNHLLLNLAGLSLLWALHGDAYRFWRYMMIMVLCALATTLGILLFSPQLIGYVGLSGALHGLFVWGAIDDIRRKDVTGWFLLLGVVVKIAWEQWQGASDSMATLINASVAVDAHAYGALGGLVCALLIRASGQLPQFNTQKKAP</sequence>
<feature type="domain" description="Peptidase S54 rhomboid" evidence="6">
    <location>
        <begin position="41"/>
        <end position="183"/>
    </location>
</feature>
<dbReference type="EMBL" id="JAJEWP010000001">
    <property type="protein sequence ID" value="MCC2615763.1"/>
    <property type="molecule type" value="Genomic_DNA"/>
</dbReference>
<feature type="transmembrane region" description="Helical" evidence="5">
    <location>
        <begin position="50"/>
        <end position="71"/>
    </location>
</feature>
<evidence type="ECO:0000256" key="3">
    <source>
        <dbReference type="ARBA" id="ARBA00022989"/>
    </source>
</evidence>
<dbReference type="GO" id="GO:0016787">
    <property type="term" value="F:hydrolase activity"/>
    <property type="evidence" value="ECO:0007669"/>
    <property type="project" value="UniProtKB-KW"/>
</dbReference>
<feature type="transmembrane region" description="Helical" evidence="5">
    <location>
        <begin position="103"/>
        <end position="122"/>
    </location>
</feature>
<dbReference type="Pfam" id="PF01694">
    <property type="entry name" value="Rhomboid"/>
    <property type="match status" value="1"/>
</dbReference>
<dbReference type="RefSeq" id="WP_267494155.1">
    <property type="nucleotide sequence ID" value="NZ_JAJEWP010000001.1"/>
</dbReference>
<keyword evidence="7" id="KW-0378">Hydrolase</keyword>
<dbReference type="PANTHER" id="PTHR43731">
    <property type="entry name" value="RHOMBOID PROTEASE"/>
    <property type="match status" value="1"/>
</dbReference>
<feature type="transmembrane region" description="Helical" evidence="5">
    <location>
        <begin position="168"/>
        <end position="186"/>
    </location>
</feature>
<proteinExistence type="predicted"/>
<dbReference type="Proteomes" id="UP001520878">
    <property type="component" value="Unassembled WGS sequence"/>
</dbReference>
<comment type="subcellular location">
    <subcellularLocation>
        <location evidence="1">Membrane</location>
        <topology evidence="1">Multi-pass membrane protein</topology>
    </subcellularLocation>
</comment>
<dbReference type="PANTHER" id="PTHR43731:SF16">
    <property type="entry name" value="RHOMBOSORTASE"/>
    <property type="match status" value="1"/>
</dbReference>
<keyword evidence="4 5" id="KW-0472">Membrane</keyword>
<evidence type="ECO:0000259" key="6">
    <source>
        <dbReference type="Pfam" id="PF01694"/>
    </source>
</evidence>
<protein>
    <submittedName>
        <fullName evidence="7">Rhombosortase</fullName>
        <ecNumber evidence="7">3.4.21.-</ecNumber>
    </submittedName>
</protein>
<evidence type="ECO:0000256" key="2">
    <source>
        <dbReference type="ARBA" id="ARBA00022692"/>
    </source>
</evidence>
<feature type="transmembrane region" description="Helical" evidence="5">
    <location>
        <begin position="129"/>
        <end position="148"/>
    </location>
</feature>
<dbReference type="InterPro" id="IPR022764">
    <property type="entry name" value="Peptidase_S54_rhomboid_dom"/>
</dbReference>
<evidence type="ECO:0000313" key="7">
    <source>
        <dbReference type="EMBL" id="MCC2615763.1"/>
    </source>
</evidence>
<dbReference type="InterPro" id="IPR050925">
    <property type="entry name" value="Rhomboid_protease_S54"/>
</dbReference>
<organism evidence="7 8">
    <name type="scientific">Fluctibacter halophilus</name>
    <dbReference type="NCBI Taxonomy" id="226011"/>
    <lineage>
        <taxon>Bacteria</taxon>
        <taxon>Pseudomonadati</taxon>
        <taxon>Pseudomonadota</taxon>
        <taxon>Gammaproteobacteria</taxon>
        <taxon>Alteromonadales</taxon>
        <taxon>Alteromonadaceae</taxon>
        <taxon>Fluctibacter</taxon>
    </lineage>
</organism>
<feature type="transmembrane region" description="Helical" evidence="5">
    <location>
        <begin position="78"/>
        <end position="97"/>
    </location>
</feature>
<reference evidence="7 8" key="1">
    <citation type="submission" date="2021-10" db="EMBL/GenBank/DDBJ databases">
        <title>Draft genome of Aestuariibacter halophilus JC2043.</title>
        <authorList>
            <person name="Emsley S.A."/>
            <person name="Pfannmuller K.M."/>
            <person name="Ushijima B."/>
            <person name="Saw J.H."/>
            <person name="Videau P."/>
        </authorList>
    </citation>
    <scope>NUCLEOTIDE SEQUENCE [LARGE SCALE GENOMIC DNA]</scope>
    <source>
        <strain evidence="7 8">JC2043</strain>
    </source>
</reference>
<dbReference type="Gene3D" id="1.20.1540.10">
    <property type="entry name" value="Rhomboid-like"/>
    <property type="match status" value="1"/>
</dbReference>
<dbReference type="SUPFAM" id="SSF144091">
    <property type="entry name" value="Rhomboid-like"/>
    <property type="match status" value="1"/>
</dbReference>
<keyword evidence="3 5" id="KW-1133">Transmembrane helix</keyword>
<evidence type="ECO:0000313" key="8">
    <source>
        <dbReference type="Proteomes" id="UP001520878"/>
    </source>
</evidence>
<dbReference type="EC" id="3.4.21.-" evidence="7"/>
<evidence type="ECO:0000256" key="5">
    <source>
        <dbReference type="SAM" id="Phobius"/>
    </source>
</evidence>
<evidence type="ECO:0000256" key="4">
    <source>
        <dbReference type="ARBA" id="ARBA00023136"/>
    </source>
</evidence>
<gene>
    <name evidence="7" type="primary">rrtA</name>
    <name evidence="7" type="ORF">LJ739_05885</name>
</gene>
<keyword evidence="8" id="KW-1185">Reference proteome</keyword>